<sequence length="170" mass="18996">MKHIDRTITDSFCHANIGPKDTKAGRLILKAERELQDSIPNLTLKFSDETPQDFAIEAVKTAIATAKPSFASDAMFRSDFGGDYAVVSCYNGLNIGGGSYTLSRLKLDKLADKAKSSEDYLNTHLKDAAKLMAEYMDERVRFIIEDVEFFKSSFLAREGLIDQDLFTAMF</sequence>
<evidence type="ECO:0000313" key="2">
    <source>
        <dbReference type="Proteomes" id="UP001057375"/>
    </source>
</evidence>
<name>A0ABQ5JWD0_9EUKA</name>
<gene>
    <name evidence="1" type="ORF">ADUPG1_004198</name>
</gene>
<dbReference type="Pfam" id="PF11230">
    <property type="entry name" value="YjjI-like"/>
    <property type="match status" value="1"/>
</dbReference>
<dbReference type="SUPFAM" id="SSF51998">
    <property type="entry name" value="PFL-like glycyl radical enzymes"/>
    <property type="match status" value="1"/>
</dbReference>
<protein>
    <submittedName>
        <fullName evidence="1">Glycyl radical enzyme, HI0521, predicted like protein</fullName>
    </submittedName>
</protein>
<dbReference type="Gene3D" id="3.20.70.20">
    <property type="match status" value="1"/>
</dbReference>
<organism evidence="1 2">
    <name type="scientific">Aduncisulcus paluster</name>
    <dbReference type="NCBI Taxonomy" id="2918883"/>
    <lineage>
        <taxon>Eukaryota</taxon>
        <taxon>Metamonada</taxon>
        <taxon>Carpediemonas-like organisms</taxon>
        <taxon>Aduncisulcus</taxon>
    </lineage>
</organism>
<dbReference type="InterPro" id="IPR016905">
    <property type="entry name" value="Glycyl_radical_YjjI-like"/>
</dbReference>
<feature type="non-terminal residue" evidence="1">
    <location>
        <position position="170"/>
    </location>
</feature>
<proteinExistence type="predicted"/>
<reference evidence="1" key="1">
    <citation type="submission" date="2022-03" db="EMBL/GenBank/DDBJ databases">
        <title>Draft genome sequence of Aduncisulcus paluster, a free-living microaerophilic Fornicata.</title>
        <authorList>
            <person name="Yuyama I."/>
            <person name="Kume K."/>
            <person name="Tamura T."/>
            <person name="Inagaki Y."/>
            <person name="Hashimoto T."/>
        </authorList>
    </citation>
    <scope>NUCLEOTIDE SEQUENCE</scope>
    <source>
        <strain evidence="1">NY0171</strain>
    </source>
</reference>
<accession>A0ABQ5JWD0</accession>
<dbReference type="Proteomes" id="UP001057375">
    <property type="component" value="Unassembled WGS sequence"/>
</dbReference>
<comment type="caution">
    <text evidence="1">The sequence shown here is derived from an EMBL/GenBank/DDBJ whole genome shotgun (WGS) entry which is preliminary data.</text>
</comment>
<dbReference type="EMBL" id="BQXS01006098">
    <property type="protein sequence ID" value="GKT17466.1"/>
    <property type="molecule type" value="Genomic_DNA"/>
</dbReference>
<evidence type="ECO:0000313" key="1">
    <source>
        <dbReference type="EMBL" id="GKT17466.1"/>
    </source>
</evidence>
<keyword evidence="2" id="KW-1185">Reference proteome</keyword>